<dbReference type="STRING" id="632773.BBEV_2165"/>
<organism evidence="1 2">
    <name type="scientific">Salisediminibacterium beveridgei</name>
    <dbReference type="NCBI Taxonomy" id="632773"/>
    <lineage>
        <taxon>Bacteria</taxon>
        <taxon>Bacillati</taxon>
        <taxon>Bacillota</taxon>
        <taxon>Bacilli</taxon>
        <taxon>Bacillales</taxon>
        <taxon>Bacillaceae</taxon>
        <taxon>Salisediminibacterium</taxon>
    </lineage>
</organism>
<protein>
    <submittedName>
        <fullName evidence="1">DNA sulfur modification protein DndB</fullName>
    </submittedName>
</protein>
<name>A0A1D7QWX9_9BACI</name>
<accession>A0A1D7QWX9</accession>
<reference evidence="1 2" key="1">
    <citation type="submission" date="2015-08" db="EMBL/GenBank/DDBJ databases">
        <title>The complete genome sequence of Bacillus beveridgei MLTeJB.</title>
        <authorList>
            <person name="Hanson T.E."/>
            <person name="Mesa C."/>
            <person name="Basesman S.M."/>
            <person name="Oremland R.S."/>
        </authorList>
    </citation>
    <scope>NUCLEOTIDE SEQUENCE [LARGE SCALE GENOMIC DNA]</scope>
    <source>
        <strain evidence="1 2">MLTeJB</strain>
    </source>
</reference>
<dbReference type="RefSeq" id="WP_069365494.1">
    <property type="nucleotide sequence ID" value="NZ_CP012502.1"/>
</dbReference>
<keyword evidence="2" id="KW-1185">Reference proteome</keyword>
<evidence type="ECO:0000313" key="2">
    <source>
        <dbReference type="Proteomes" id="UP000094463"/>
    </source>
</evidence>
<gene>
    <name evidence="1" type="ORF">BBEV_2165</name>
</gene>
<dbReference type="InterPro" id="IPR017601">
    <property type="entry name" value="DGQHR-contain_dom"/>
</dbReference>
<dbReference type="AlphaFoldDB" id="A0A1D7QWX9"/>
<dbReference type="Pfam" id="PF14072">
    <property type="entry name" value="DndB"/>
    <property type="match status" value="1"/>
</dbReference>
<sequence>MKYDFSYSFPAVRGLQAKRQYYIAMCPLKLIPKLFLFDEEEIPVEYRSQRVINRRRIPEISNYILENPDDYVFSSITASIDGDMEFISQGEDANQNVGMLMISMEARFLINDGQHRRAAIEEALNINPELGNETISVVFFEDQGLLRSQQLFSDLNKHAVNTTKSIGILYDSRDHLATITKNIIQENDVLRKLTDLESSSLSKFSPKVFTLSTIHSTNKRILGVKKNDTIAFDSEEFLVSFWDELVHSISEWNAVHNKELSASELRKNYICSYGIVLEAIGMIGHEMFKARPDDWNNRLKGLNKIDWSRNNRTLWLNRVYNQSGRINKNLHSIKLTKNQIKKELDLELNYDELEMEEQFLKEEY</sequence>
<dbReference type="NCBIfam" id="TIGR03233">
    <property type="entry name" value="DNA_S_dndB"/>
    <property type="match status" value="1"/>
</dbReference>
<dbReference type="OrthoDB" id="3524978at2"/>
<dbReference type="Proteomes" id="UP000094463">
    <property type="component" value="Chromosome"/>
</dbReference>
<proteinExistence type="predicted"/>
<dbReference type="NCBIfam" id="TIGR03187">
    <property type="entry name" value="DGQHR"/>
    <property type="match status" value="1"/>
</dbReference>
<dbReference type="PATRIC" id="fig|632773.3.peg.2281"/>
<dbReference type="KEGG" id="bbev:BBEV_2165"/>
<evidence type="ECO:0000313" key="1">
    <source>
        <dbReference type="EMBL" id="AOM83523.1"/>
    </source>
</evidence>
<dbReference type="InterPro" id="IPR017642">
    <property type="entry name" value="DNA_S_mod_DndB"/>
</dbReference>
<dbReference type="CDD" id="cd16412">
    <property type="entry name" value="dndB"/>
    <property type="match status" value="1"/>
</dbReference>
<dbReference type="EMBL" id="CP012502">
    <property type="protein sequence ID" value="AOM83523.1"/>
    <property type="molecule type" value="Genomic_DNA"/>
</dbReference>